<proteinExistence type="predicted"/>
<sequence>MGNGIGIAPAVMINRMVHEAGVPKDAQLSEVARLTTSLRQAQAEEQARNPDPDPGATTVVNGAEVDRLI</sequence>
<protein>
    <submittedName>
        <fullName evidence="2">Uncharacterized protein</fullName>
    </submittedName>
</protein>
<reference evidence="3" key="1">
    <citation type="journal article" date="2019" name="Int. J. Syst. Evol. Microbiol.">
        <title>The Global Catalogue of Microorganisms (GCM) 10K type strain sequencing project: providing services to taxonomists for standard genome sequencing and annotation.</title>
        <authorList>
            <consortium name="The Broad Institute Genomics Platform"/>
            <consortium name="The Broad Institute Genome Sequencing Center for Infectious Disease"/>
            <person name="Wu L."/>
            <person name="Ma J."/>
        </authorList>
    </citation>
    <scope>NUCLEOTIDE SEQUENCE [LARGE SCALE GENOMIC DNA]</scope>
    <source>
        <strain evidence="3">CCM 7427</strain>
    </source>
</reference>
<dbReference type="EMBL" id="JBHUNP010000001">
    <property type="protein sequence ID" value="MFD2647571.1"/>
    <property type="molecule type" value="Genomic_DNA"/>
</dbReference>
<organism evidence="2 3">
    <name type="scientific">Devosia albogilva</name>
    <dbReference type="NCBI Taxonomy" id="429726"/>
    <lineage>
        <taxon>Bacteria</taxon>
        <taxon>Pseudomonadati</taxon>
        <taxon>Pseudomonadota</taxon>
        <taxon>Alphaproteobacteria</taxon>
        <taxon>Hyphomicrobiales</taxon>
        <taxon>Devosiaceae</taxon>
        <taxon>Devosia</taxon>
    </lineage>
</organism>
<accession>A0ABW5QJ78</accession>
<gene>
    <name evidence="2" type="ORF">ACFSX5_07195</name>
</gene>
<evidence type="ECO:0000313" key="2">
    <source>
        <dbReference type="EMBL" id="MFD2647571.1"/>
    </source>
</evidence>
<feature type="region of interest" description="Disordered" evidence="1">
    <location>
        <begin position="41"/>
        <end position="69"/>
    </location>
</feature>
<evidence type="ECO:0000313" key="3">
    <source>
        <dbReference type="Proteomes" id="UP001597521"/>
    </source>
</evidence>
<comment type="caution">
    <text evidence="2">The sequence shown here is derived from an EMBL/GenBank/DDBJ whole genome shotgun (WGS) entry which is preliminary data.</text>
</comment>
<name>A0ABW5QJ78_9HYPH</name>
<dbReference type="Proteomes" id="UP001597521">
    <property type="component" value="Unassembled WGS sequence"/>
</dbReference>
<dbReference type="RefSeq" id="WP_386832593.1">
    <property type="nucleotide sequence ID" value="NZ_JBHUNP010000001.1"/>
</dbReference>
<evidence type="ECO:0000256" key="1">
    <source>
        <dbReference type="SAM" id="MobiDB-lite"/>
    </source>
</evidence>
<keyword evidence="3" id="KW-1185">Reference proteome</keyword>